<keyword evidence="9" id="KW-1185">Reference proteome</keyword>
<evidence type="ECO:0000256" key="6">
    <source>
        <dbReference type="SAM" id="SignalP"/>
    </source>
</evidence>
<dbReference type="STRING" id="94130.A0A2Z6RSP4"/>
<dbReference type="Gene3D" id="2.60.40.420">
    <property type="entry name" value="Cupredoxins - blue copper proteins"/>
    <property type="match status" value="3"/>
</dbReference>
<dbReference type="Pfam" id="PF07732">
    <property type="entry name" value="Cu-oxidase_3"/>
    <property type="match status" value="1"/>
</dbReference>
<feature type="compositionally biased region" description="Basic residues" evidence="5">
    <location>
        <begin position="1269"/>
        <end position="1281"/>
    </location>
</feature>
<dbReference type="InterPro" id="IPR033138">
    <property type="entry name" value="Cu_oxidase_CS"/>
</dbReference>
<keyword evidence="4" id="KW-0186">Copper</keyword>
<evidence type="ECO:0000256" key="1">
    <source>
        <dbReference type="ARBA" id="ARBA00010609"/>
    </source>
</evidence>
<dbReference type="GO" id="GO:0003676">
    <property type="term" value="F:nucleic acid binding"/>
    <property type="evidence" value="ECO:0007669"/>
    <property type="project" value="InterPro"/>
</dbReference>
<organism evidence="8 9">
    <name type="scientific">Rhizophagus clarus</name>
    <dbReference type="NCBI Taxonomy" id="94130"/>
    <lineage>
        <taxon>Eukaryota</taxon>
        <taxon>Fungi</taxon>
        <taxon>Fungi incertae sedis</taxon>
        <taxon>Mucoromycota</taxon>
        <taxon>Glomeromycotina</taxon>
        <taxon>Glomeromycetes</taxon>
        <taxon>Glomerales</taxon>
        <taxon>Glomeraceae</taxon>
        <taxon>Rhizophagus</taxon>
    </lineage>
</organism>
<evidence type="ECO:0000313" key="8">
    <source>
        <dbReference type="EMBL" id="GBC00010.1"/>
    </source>
</evidence>
<dbReference type="InterPro" id="IPR012337">
    <property type="entry name" value="RNaseH-like_sf"/>
</dbReference>
<dbReference type="InterPro" id="IPR002355">
    <property type="entry name" value="Cu_oxidase_Cu_BS"/>
</dbReference>
<dbReference type="SUPFAM" id="SSF53098">
    <property type="entry name" value="Ribonuclease H-like"/>
    <property type="match status" value="1"/>
</dbReference>
<dbReference type="Pfam" id="PF00075">
    <property type="entry name" value="RNase_H"/>
    <property type="match status" value="1"/>
</dbReference>
<evidence type="ECO:0000259" key="7">
    <source>
        <dbReference type="PROSITE" id="PS50879"/>
    </source>
</evidence>
<reference evidence="8 9" key="1">
    <citation type="submission" date="2017-11" db="EMBL/GenBank/DDBJ databases">
        <title>The genome of Rhizophagus clarus HR1 reveals common genetic basis of auxotrophy among arbuscular mycorrhizal fungi.</title>
        <authorList>
            <person name="Kobayashi Y."/>
        </authorList>
    </citation>
    <scope>NUCLEOTIDE SEQUENCE [LARGE SCALE GENOMIC DNA]</scope>
    <source>
        <strain evidence="8 9">HR1</strain>
    </source>
</reference>
<dbReference type="InterPro" id="IPR045087">
    <property type="entry name" value="Cu-oxidase_fam"/>
</dbReference>
<keyword evidence="2" id="KW-0479">Metal-binding</keyword>
<dbReference type="EMBL" id="BEXD01003002">
    <property type="protein sequence ID" value="GBC00010.1"/>
    <property type="molecule type" value="Genomic_DNA"/>
</dbReference>
<dbReference type="InterPro" id="IPR002156">
    <property type="entry name" value="RNaseH_domain"/>
</dbReference>
<feature type="signal peptide" evidence="6">
    <location>
        <begin position="1"/>
        <end position="25"/>
    </location>
</feature>
<dbReference type="GO" id="GO:0004523">
    <property type="term" value="F:RNA-DNA hybrid ribonuclease activity"/>
    <property type="evidence" value="ECO:0007669"/>
    <property type="project" value="InterPro"/>
</dbReference>
<comment type="similarity">
    <text evidence="1">Belongs to the multicopper oxidase family.</text>
</comment>
<dbReference type="Gene3D" id="3.30.420.10">
    <property type="entry name" value="Ribonuclease H-like superfamily/Ribonuclease H"/>
    <property type="match status" value="1"/>
</dbReference>
<dbReference type="PROSITE" id="PS00079">
    <property type="entry name" value="MULTICOPPER_OXIDASE1"/>
    <property type="match status" value="1"/>
</dbReference>
<dbReference type="InterPro" id="IPR011707">
    <property type="entry name" value="Cu-oxidase-like_N"/>
</dbReference>
<gene>
    <name evidence="8" type="ORF">RclHR1_03700017</name>
</gene>
<dbReference type="GO" id="GO:0005507">
    <property type="term" value="F:copper ion binding"/>
    <property type="evidence" value="ECO:0007669"/>
    <property type="project" value="InterPro"/>
</dbReference>
<proteinExistence type="inferred from homology"/>
<evidence type="ECO:0000313" key="9">
    <source>
        <dbReference type="Proteomes" id="UP000247702"/>
    </source>
</evidence>
<evidence type="ECO:0000256" key="2">
    <source>
        <dbReference type="ARBA" id="ARBA00022723"/>
    </source>
</evidence>
<keyword evidence="3" id="KW-0560">Oxidoreductase</keyword>
<dbReference type="InterPro" id="IPR001117">
    <property type="entry name" value="Cu-oxidase_2nd"/>
</dbReference>
<dbReference type="InterPro" id="IPR036397">
    <property type="entry name" value="RNaseH_sf"/>
</dbReference>
<dbReference type="Pfam" id="PF00394">
    <property type="entry name" value="Cu-oxidase"/>
    <property type="match status" value="1"/>
</dbReference>
<dbReference type="InterPro" id="IPR011706">
    <property type="entry name" value="Cu-oxidase_C"/>
</dbReference>
<dbReference type="Pfam" id="PF07731">
    <property type="entry name" value="Cu-oxidase_2"/>
    <property type="match status" value="1"/>
</dbReference>
<dbReference type="PROSITE" id="PS00080">
    <property type="entry name" value="MULTICOPPER_OXIDASE2"/>
    <property type="match status" value="1"/>
</dbReference>
<feature type="domain" description="RNase H type-1" evidence="7">
    <location>
        <begin position="842"/>
        <end position="988"/>
    </location>
</feature>
<dbReference type="SUPFAM" id="SSF49503">
    <property type="entry name" value="Cupredoxins"/>
    <property type="match status" value="3"/>
</dbReference>
<feature type="chain" id="PRO_5016254813" description="RNase H type-1 domain-containing protein" evidence="6">
    <location>
        <begin position="26"/>
        <end position="1385"/>
    </location>
</feature>
<protein>
    <recommendedName>
        <fullName evidence="7">RNase H type-1 domain-containing protein</fullName>
    </recommendedName>
</protein>
<dbReference type="PROSITE" id="PS50879">
    <property type="entry name" value="RNASE_H_1"/>
    <property type="match status" value="1"/>
</dbReference>
<dbReference type="CDD" id="cd13857">
    <property type="entry name" value="CuRO_1_Diphenol_Ox"/>
    <property type="match status" value="1"/>
</dbReference>
<feature type="region of interest" description="Disordered" evidence="5">
    <location>
        <begin position="1269"/>
        <end position="1290"/>
    </location>
</feature>
<dbReference type="GO" id="GO:0016491">
    <property type="term" value="F:oxidoreductase activity"/>
    <property type="evidence" value="ECO:0007669"/>
    <property type="project" value="UniProtKB-KW"/>
</dbReference>
<sequence length="1385" mass="159050">MKFNLKRVSILFILLFSLFAIGSSAIETNVHTVSDDDLHLKGYTNEIQNLNEPYEYIKTDYFKPITQLHFTNKPVTRYYHLTLKKVKISPDGFERTVWSVNGQLPGPIIQANKGDRLVINVTNNFDDPASIHWHGMFQHGTNWYDGVPGQTQCPIPNDISFIYKFSTGNQHGTYWYHSHFFAQYVDGLRGGLIIHDKDDPYLKHYDYEYVVTLSDWHHNTTGVLLPLKNTPGYAGASPVPDSPLITGLGRYNCSAAPPGSKCKSNQPLPVYKVEKNKKYRFRIISTGAEGVFVFSIDQHKLKVIELEGVYVKPTIIKKLLINVGQRYSIIVNANQPIGNYFIRGTLDKRCSPMNNATINFNSAIDWNGLGILRYEGAKNTKPNSKEFNDDFKPCRDLEKKHLTPLESTTKYDGHVTDFFNITVTFGKDKNNRTRAFMNDVSFVPQMNDPTINKITRYFAPKDLPTEQNSLIFDNKDGIVELYLWNNNTAGHPFHMHGHVFAVMFIGEKGELPDESKYDKKNPIIRDTVTVPGNGYLVIRFISDNPGIWAFHCHIEWHVELGMVMQLVELPSILKNEIIPNDVVALCLENDLQKRRIPTLSAPAQSHRRAFNSIKNTILINKQALRLDAPIDIKYPTVKNAKRPKTESTTHHNIVKGGNEWVSFWDPITRNLTIGRIIEKNYSNKDRATAYIEHWIPIIPTTQSDITPRKTLNALRRCEGCKLHYPQFIGSFSYSCVILKLISNVIKIKVTNSPTTPGFHIVPTPTTPTQKKQYFLTLPLSTLKAQALADYASFITTHNTRDHNLNTSTPSNIVNNSCKFLDLFFLDSHSITTLNRIAYLLTNCTNISFYTDGSCITDHSTKSLMGIGWAVTNHPSIPIPSLQFSCKAHKFPSSTKAEALALTSALAVCPEHSKIIVYTDSKCIMDTFYYVRSQQSTRKILKVNNFLIWKAILKIIFTHKLDVELRKVKAHSNDQFNDMADKLAKDGTTTNTYIDINPATVNLNAYYTWNLPKAFDQDNVHPLVIDRNIRHAIADITNFQAFNKFLAHYRIEDIRKASFKNAIDWKWTKEWFNHNPVDNMPTSRKLTKFRAWQMKNCSNSLPTMDILQKYNPDLFSNVSLCWHCHSANETNQHLWLCPTILKKIKPLVKQLTLRFIAIIRAAADTLQVDISNTFKTNPIFSWSFRSSDRYLPATTDHAFYLTCRGFVTNVFSSIFTKFFSAKIRRQSNKLLLQLFSELAIFLKQHIWKPRNLAFKRWKLERNITSKMLKYKSKSRPSKKRKRVTDLDNARNQLPNRRRPMTVQRPTLIQSHIEVCNNYYNDLFSARNLTDFTNSKELIDARVAYIISTSSNFLHNGPWYNHLVNRDSYLPFSLDNILFFGWGYKGA</sequence>
<keyword evidence="6" id="KW-0732">Signal</keyword>
<dbReference type="InterPro" id="IPR008972">
    <property type="entry name" value="Cupredoxin"/>
</dbReference>
<dbReference type="PANTHER" id="PTHR11709">
    <property type="entry name" value="MULTI-COPPER OXIDASE"/>
    <property type="match status" value="1"/>
</dbReference>
<dbReference type="FunFam" id="2.60.40.420:FF:000045">
    <property type="entry name" value="Laccase 2"/>
    <property type="match status" value="1"/>
</dbReference>
<name>A0A2Z6RSP4_9GLOM</name>
<evidence type="ECO:0000256" key="4">
    <source>
        <dbReference type="ARBA" id="ARBA00023008"/>
    </source>
</evidence>
<dbReference type="PANTHER" id="PTHR11709:SF511">
    <property type="entry name" value="LACCASE"/>
    <property type="match status" value="1"/>
</dbReference>
<accession>A0A2Z6RSP4</accession>
<dbReference type="Proteomes" id="UP000247702">
    <property type="component" value="Unassembled WGS sequence"/>
</dbReference>
<comment type="caution">
    <text evidence="8">The sequence shown here is derived from an EMBL/GenBank/DDBJ whole genome shotgun (WGS) entry which is preliminary data.</text>
</comment>
<evidence type="ECO:0000256" key="3">
    <source>
        <dbReference type="ARBA" id="ARBA00023002"/>
    </source>
</evidence>
<evidence type="ECO:0000256" key="5">
    <source>
        <dbReference type="SAM" id="MobiDB-lite"/>
    </source>
</evidence>